<gene>
    <name evidence="1" type="ORF">A2557_09010</name>
</gene>
<proteinExistence type="predicted"/>
<dbReference type="Proteomes" id="UP000177583">
    <property type="component" value="Unassembled WGS sequence"/>
</dbReference>
<dbReference type="AlphaFoldDB" id="A0A1F6GNK8"/>
<evidence type="ECO:0000313" key="1">
    <source>
        <dbReference type="EMBL" id="OGG99647.1"/>
    </source>
</evidence>
<dbReference type="EMBL" id="MFNF01000056">
    <property type="protein sequence ID" value="OGG99647.1"/>
    <property type="molecule type" value="Genomic_DNA"/>
</dbReference>
<organism evidence="1 2">
    <name type="scientific">Candidatus Lambdaproteobacteria bacterium RIFOXYD2_FULL_56_26</name>
    <dbReference type="NCBI Taxonomy" id="1817773"/>
    <lineage>
        <taxon>Bacteria</taxon>
        <taxon>Pseudomonadati</taxon>
        <taxon>Pseudomonadota</taxon>
        <taxon>Candidatus Lambdaproteobacteria</taxon>
    </lineage>
</organism>
<comment type="caution">
    <text evidence="1">The sequence shown here is derived from an EMBL/GenBank/DDBJ whole genome shotgun (WGS) entry which is preliminary data.</text>
</comment>
<sequence>MKLIYPNAAETQEQPAETLAGFPIGNLLSPHKLEVWKAQAGAAPILLDFVVNGPSSGLALFGLNADEVTVSLFSDPQRTQAVQTWTQAGTGQDPFGGFSRDSLWFEYPELPLAYGRLSFTCVVQMTPSLGILCAGPVHRFPNPSWGFEDEWIDNSVVKKLRVGAKYTKAKAKARRLSGGIEFFHQQGGRTSFEGFKRFRSHLGPDPFACLAVENLTDPSGSSWEDRYLIWGSFSQFKAVLGRYSHSTVTLTLEEYL</sequence>
<evidence type="ECO:0000313" key="2">
    <source>
        <dbReference type="Proteomes" id="UP000177583"/>
    </source>
</evidence>
<name>A0A1F6GNK8_9PROT</name>
<protein>
    <submittedName>
        <fullName evidence="1">Uncharacterized protein</fullName>
    </submittedName>
</protein>
<reference evidence="1 2" key="1">
    <citation type="journal article" date="2016" name="Nat. Commun.">
        <title>Thousands of microbial genomes shed light on interconnected biogeochemical processes in an aquifer system.</title>
        <authorList>
            <person name="Anantharaman K."/>
            <person name="Brown C.T."/>
            <person name="Hug L.A."/>
            <person name="Sharon I."/>
            <person name="Castelle C.J."/>
            <person name="Probst A.J."/>
            <person name="Thomas B.C."/>
            <person name="Singh A."/>
            <person name="Wilkins M.J."/>
            <person name="Karaoz U."/>
            <person name="Brodie E.L."/>
            <person name="Williams K.H."/>
            <person name="Hubbard S.S."/>
            <person name="Banfield J.F."/>
        </authorList>
    </citation>
    <scope>NUCLEOTIDE SEQUENCE [LARGE SCALE GENOMIC DNA]</scope>
</reference>
<accession>A0A1F6GNK8</accession>